<evidence type="ECO:0000256" key="1">
    <source>
        <dbReference type="SAM" id="MobiDB-lite"/>
    </source>
</evidence>
<accession>A0A7C2XZX8</accession>
<dbReference type="EMBL" id="DSDS01000142">
    <property type="protein sequence ID" value="HET98299.1"/>
    <property type="molecule type" value="Genomic_DNA"/>
</dbReference>
<comment type="caution">
    <text evidence="2">The sequence shown here is derived from an EMBL/GenBank/DDBJ whole genome shotgun (WGS) entry which is preliminary data.</text>
</comment>
<protein>
    <submittedName>
        <fullName evidence="2">Uncharacterized protein</fullName>
    </submittedName>
</protein>
<proteinExistence type="predicted"/>
<feature type="region of interest" description="Disordered" evidence="1">
    <location>
        <begin position="132"/>
        <end position="153"/>
    </location>
</feature>
<dbReference type="Proteomes" id="UP000885986">
    <property type="component" value="Unassembled WGS sequence"/>
</dbReference>
<evidence type="ECO:0000313" key="2">
    <source>
        <dbReference type="EMBL" id="HET98299.1"/>
    </source>
</evidence>
<organism evidence="2">
    <name type="scientific">Desulfurivibrio alkaliphilus</name>
    <dbReference type="NCBI Taxonomy" id="427923"/>
    <lineage>
        <taxon>Bacteria</taxon>
        <taxon>Pseudomonadati</taxon>
        <taxon>Thermodesulfobacteriota</taxon>
        <taxon>Desulfobulbia</taxon>
        <taxon>Desulfobulbales</taxon>
        <taxon>Desulfobulbaceae</taxon>
        <taxon>Desulfurivibrio</taxon>
    </lineage>
</organism>
<gene>
    <name evidence="2" type="ORF">ENN98_06360</name>
</gene>
<name>A0A7C2XZX8_9BACT</name>
<sequence length="153" mass="17863">MTLLEQIALANGLQLSFYDASRHLAGDRWLVELRCEVLCPVTDQLTVRQPAESDPELRAAILERLGDELRLQVLRTRNFIDQGERTQVLEQLLASFKAHMLDYFAKPTFPARLYQDSWRRLRRECLNELNRRRQAAETEDDQGPTDFSALFRD</sequence>
<dbReference type="AlphaFoldDB" id="A0A7C2XZX8"/>
<reference evidence="2" key="1">
    <citation type="journal article" date="2020" name="mSystems">
        <title>Genome- and Community-Level Interaction Insights into Carbon Utilization and Element Cycling Functions of Hydrothermarchaeota in Hydrothermal Sediment.</title>
        <authorList>
            <person name="Zhou Z."/>
            <person name="Liu Y."/>
            <person name="Xu W."/>
            <person name="Pan J."/>
            <person name="Luo Z.H."/>
            <person name="Li M."/>
        </authorList>
    </citation>
    <scope>NUCLEOTIDE SEQUENCE [LARGE SCALE GENOMIC DNA]</scope>
    <source>
        <strain evidence="2">SpSt-1224</strain>
    </source>
</reference>